<protein>
    <recommendedName>
        <fullName evidence="3">DUF5363 family protein</fullName>
    </recommendedName>
</protein>
<evidence type="ECO:0008006" key="3">
    <source>
        <dbReference type="Google" id="ProtNLM"/>
    </source>
</evidence>
<organism evidence="1 2">
    <name type="scientific">Vibrio astriarenae</name>
    <dbReference type="NCBI Taxonomy" id="1481923"/>
    <lineage>
        <taxon>Bacteria</taxon>
        <taxon>Pseudomonadati</taxon>
        <taxon>Pseudomonadota</taxon>
        <taxon>Gammaproteobacteria</taxon>
        <taxon>Vibrionales</taxon>
        <taxon>Vibrionaceae</taxon>
        <taxon>Vibrio</taxon>
    </lineage>
</organism>
<reference evidence="1 2" key="1">
    <citation type="submission" date="2020-01" db="EMBL/GenBank/DDBJ databases">
        <title>Whole genome and functional gene identification of agarase of Vibrio HN897.</title>
        <authorList>
            <person name="Liu Y."/>
            <person name="Zhao Z."/>
        </authorList>
    </citation>
    <scope>NUCLEOTIDE SEQUENCE [LARGE SCALE GENOMIC DNA]</scope>
    <source>
        <strain evidence="1 2">HN897</strain>
    </source>
</reference>
<keyword evidence="2" id="KW-1185">Reference proteome</keyword>
<dbReference type="AlphaFoldDB" id="A0A7Z2YE94"/>
<sequence length="40" mass="4907">MWHWLKKWIAKYDRWCESLGLTPENKRSCVPHKKDPAHDD</sequence>
<dbReference type="Proteomes" id="UP000464262">
    <property type="component" value="Chromosome 1"/>
</dbReference>
<evidence type="ECO:0000313" key="2">
    <source>
        <dbReference type="Proteomes" id="UP000464262"/>
    </source>
</evidence>
<proteinExistence type="predicted"/>
<dbReference type="RefSeq" id="WP_164649035.1">
    <property type="nucleotide sequence ID" value="NZ_CP047475.1"/>
</dbReference>
<evidence type="ECO:0000313" key="1">
    <source>
        <dbReference type="EMBL" id="QIA64126.1"/>
    </source>
</evidence>
<gene>
    <name evidence="1" type="ORF">GT360_11645</name>
</gene>
<dbReference type="Pfam" id="PF17320">
    <property type="entry name" value="DUF5363"/>
    <property type="match status" value="1"/>
</dbReference>
<dbReference type="KEGG" id="vas:GT360_11645"/>
<accession>A0A7Z2YE94</accession>
<name>A0A7Z2YE94_9VIBR</name>
<dbReference type="InterPro" id="IPR035292">
    <property type="entry name" value="DUF5363"/>
</dbReference>
<dbReference type="EMBL" id="CP047475">
    <property type="protein sequence ID" value="QIA64126.1"/>
    <property type="molecule type" value="Genomic_DNA"/>
</dbReference>